<name>A0AAV7M7A7_PLEWA</name>
<evidence type="ECO:0000256" key="1">
    <source>
        <dbReference type="SAM" id="MobiDB-lite"/>
    </source>
</evidence>
<organism evidence="2 3">
    <name type="scientific">Pleurodeles waltl</name>
    <name type="common">Iberian ribbed newt</name>
    <dbReference type="NCBI Taxonomy" id="8319"/>
    <lineage>
        <taxon>Eukaryota</taxon>
        <taxon>Metazoa</taxon>
        <taxon>Chordata</taxon>
        <taxon>Craniata</taxon>
        <taxon>Vertebrata</taxon>
        <taxon>Euteleostomi</taxon>
        <taxon>Amphibia</taxon>
        <taxon>Batrachia</taxon>
        <taxon>Caudata</taxon>
        <taxon>Salamandroidea</taxon>
        <taxon>Salamandridae</taxon>
        <taxon>Pleurodelinae</taxon>
        <taxon>Pleurodeles</taxon>
    </lineage>
</organism>
<comment type="caution">
    <text evidence="2">The sequence shown here is derived from an EMBL/GenBank/DDBJ whole genome shotgun (WGS) entry which is preliminary data.</text>
</comment>
<proteinExistence type="predicted"/>
<evidence type="ECO:0000313" key="3">
    <source>
        <dbReference type="Proteomes" id="UP001066276"/>
    </source>
</evidence>
<dbReference type="AlphaFoldDB" id="A0AAV7M7A7"/>
<gene>
    <name evidence="2" type="ORF">NDU88_003545</name>
</gene>
<feature type="compositionally biased region" description="Low complexity" evidence="1">
    <location>
        <begin position="78"/>
        <end position="93"/>
    </location>
</feature>
<evidence type="ECO:0000313" key="2">
    <source>
        <dbReference type="EMBL" id="KAJ1098434.1"/>
    </source>
</evidence>
<sequence>MALLLPCGFLDARADPSPRTGLDACRAGGGPLPRQGADDECAPHSEDSLSGFHKPPFSQPPPPKQRLFSPTLPHPTHHSSPAASTEQRAEANTPIPPLPPLRRPCAADARAQMPPASPGPCGRPARAASTPYGPSPQPCPRKRILDLSARQQTAMLRNNASEY</sequence>
<dbReference type="Proteomes" id="UP001066276">
    <property type="component" value="Chromosome 10"/>
</dbReference>
<reference evidence="2" key="1">
    <citation type="journal article" date="2022" name="bioRxiv">
        <title>Sequencing and chromosome-scale assembly of the giantPleurodeles waltlgenome.</title>
        <authorList>
            <person name="Brown T."/>
            <person name="Elewa A."/>
            <person name="Iarovenko S."/>
            <person name="Subramanian E."/>
            <person name="Araus A.J."/>
            <person name="Petzold A."/>
            <person name="Susuki M."/>
            <person name="Suzuki K.-i.T."/>
            <person name="Hayashi T."/>
            <person name="Toyoda A."/>
            <person name="Oliveira C."/>
            <person name="Osipova E."/>
            <person name="Leigh N.D."/>
            <person name="Simon A."/>
            <person name="Yun M.H."/>
        </authorList>
    </citation>
    <scope>NUCLEOTIDE SEQUENCE</scope>
    <source>
        <strain evidence="2">20211129_DDA</strain>
        <tissue evidence="2">Liver</tissue>
    </source>
</reference>
<protein>
    <submittedName>
        <fullName evidence="2">Uncharacterized protein</fullName>
    </submittedName>
</protein>
<accession>A0AAV7M7A7</accession>
<feature type="region of interest" description="Disordered" evidence="1">
    <location>
        <begin position="10"/>
        <end position="143"/>
    </location>
</feature>
<keyword evidence="3" id="KW-1185">Reference proteome</keyword>
<dbReference type="EMBL" id="JANPWB010000014">
    <property type="protein sequence ID" value="KAJ1098434.1"/>
    <property type="molecule type" value="Genomic_DNA"/>
</dbReference>